<proteinExistence type="predicted"/>
<keyword evidence="2" id="KW-0472">Membrane</keyword>
<feature type="transmembrane region" description="Helical" evidence="2">
    <location>
        <begin position="94"/>
        <end position="116"/>
    </location>
</feature>
<reference evidence="3" key="1">
    <citation type="submission" date="2019-04" db="EMBL/GenBank/DDBJ databases">
        <title>Sequencing of skin fungus with MAO and IRED activity.</title>
        <authorList>
            <person name="Marsaioli A.J."/>
            <person name="Bonatto J.M.C."/>
            <person name="Reis Junior O."/>
        </authorList>
    </citation>
    <scope>NUCLEOTIDE SEQUENCE</scope>
    <source>
        <strain evidence="3">30M1</strain>
    </source>
</reference>
<name>A0A9P4T3R3_CURKU</name>
<dbReference type="AlphaFoldDB" id="A0A9P4T3R3"/>
<evidence type="ECO:0000256" key="2">
    <source>
        <dbReference type="SAM" id="Phobius"/>
    </source>
</evidence>
<dbReference type="EMBL" id="SWKU01000045">
    <property type="protein sequence ID" value="KAF2993995.1"/>
    <property type="molecule type" value="Genomic_DNA"/>
</dbReference>
<feature type="compositionally biased region" description="Basic and acidic residues" evidence="1">
    <location>
        <begin position="281"/>
        <end position="303"/>
    </location>
</feature>
<accession>A0A9P4T3R3</accession>
<dbReference type="OrthoDB" id="3664019at2759"/>
<keyword evidence="2" id="KW-0812">Transmembrane</keyword>
<feature type="compositionally biased region" description="Basic and acidic residues" evidence="1">
    <location>
        <begin position="241"/>
        <end position="251"/>
    </location>
</feature>
<comment type="caution">
    <text evidence="3">The sequence shown here is derived from an EMBL/GenBank/DDBJ whole genome shotgun (WGS) entry which is preliminary data.</text>
</comment>
<feature type="compositionally biased region" description="Pro residues" evidence="1">
    <location>
        <begin position="260"/>
        <end position="272"/>
    </location>
</feature>
<feature type="compositionally biased region" description="Basic and acidic residues" evidence="1">
    <location>
        <begin position="188"/>
        <end position="202"/>
    </location>
</feature>
<evidence type="ECO:0000256" key="1">
    <source>
        <dbReference type="SAM" id="MobiDB-lite"/>
    </source>
</evidence>
<dbReference type="Proteomes" id="UP000801428">
    <property type="component" value="Unassembled WGS sequence"/>
</dbReference>
<protein>
    <submittedName>
        <fullName evidence="3">Uncharacterized protein</fullName>
    </submittedName>
</protein>
<feature type="region of interest" description="Disordered" evidence="1">
    <location>
        <begin position="18"/>
        <end position="43"/>
    </location>
</feature>
<evidence type="ECO:0000313" key="4">
    <source>
        <dbReference type="Proteomes" id="UP000801428"/>
    </source>
</evidence>
<feature type="region of interest" description="Disordered" evidence="1">
    <location>
        <begin position="128"/>
        <end position="202"/>
    </location>
</feature>
<evidence type="ECO:0000313" key="3">
    <source>
        <dbReference type="EMBL" id="KAF2993995.1"/>
    </source>
</evidence>
<keyword evidence="2" id="KW-1133">Transmembrane helix</keyword>
<keyword evidence="4" id="KW-1185">Reference proteome</keyword>
<gene>
    <name evidence="3" type="ORF">E8E13_001995</name>
</gene>
<sequence length="326" mass="35246">MAMMGELVRVVLIEGRDPSHTPTEIVPGQQMQGATPSSSSSPLPTVRIQQATISQAQLFTVPLDTMTTSIATAPTSTAESVAPAQARQGLSAGAIAGFALIPVAVLLISVGIFTFFRLRKRRRQGTVIRHISPSPPPPPTVPKKDFGSPASSFDSAATGEKARNMSVMSPPPAQTGWSPIQRSPPPRPSHDSTVHHNPWKEPIPKISADITTVKRLEVPPRNAIEAGLDSPIDRSSPFRLKRGDTHKRSSYDSDLMSAWPAPPQPVAQPAPLQPSRAGKSYMERRSISAEYFAQEKERDDARGTPRYWENVKLGFSPGPGPTFTSR</sequence>
<feature type="region of interest" description="Disordered" evidence="1">
    <location>
        <begin position="226"/>
        <end position="326"/>
    </location>
</feature>
<organism evidence="3 4">
    <name type="scientific">Curvularia kusanoi</name>
    <name type="common">Cochliobolus kusanoi</name>
    <dbReference type="NCBI Taxonomy" id="90978"/>
    <lineage>
        <taxon>Eukaryota</taxon>
        <taxon>Fungi</taxon>
        <taxon>Dikarya</taxon>
        <taxon>Ascomycota</taxon>
        <taxon>Pezizomycotina</taxon>
        <taxon>Dothideomycetes</taxon>
        <taxon>Pleosporomycetidae</taxon>
        <taxon>Pleosporales</taxon>
        <taxon>Pleosporineae</taxon>
        <taxon>Pleosporaceae</taxon>
        <taxon>Curvularia</taxon>
    </lineage>
</organism>